<reference evidence="4" key="1">
    <citation type="submission" date="2017-06" db="EMBL/GenBank/DDBJ databases">
        <authorList>
            <person name="Varghese N."/>
            <person name="Submissions S."/>
        </authorList>
    </citation>
    <scope>NUCLEOTIDE SEQUENCE [LARGE SCALE GENOMIC DNA]</scope>
    <source>
        <strain evidence="4">LNB2</strain>
    </source>
</reference>
<keyword evidence="1" id="KW-1133">Transmembrane helix</keyword>
<feature type="transmembrane region" description="Helical" evidence="1">
    <location>
        <begin position="12"/>
        <end position="36"/>
    </location>
</feature>
<feature type="transmembrane region" description="Helical" evidence="1">
    <location>
        <begin position="169"/>
        <end position="189"/>
    </location>
</feature>
<sequence>MAFSGAMGVVELLGVAASVSLLAGWRLYLCVFATGLAMRTGWIELPQHLASLDVLANPWVLAISALGLIAEFFADKVALLDSAWDAVHTLIRPIGGALLAMAIVDAQDPAWQVATFLLGGGATLLTHGAKAGTRAVVNASPEPFSNVAVSTGEDVATAGLLWLALANPVAAVIVAIVLLALTVVALILLRRAIKRFLAPPARRAGEEPDPFPLRGGPPPA</sequence>
<gene>
    <name evidence="3" type="ORF">SAMN06295912_101359</name>
</gene>
<dbReference type="AlphaFoldDB" id="A0A239BRQ8"/>
<protein>
    <recommendedName>
        <fullName evidence="2">DUF4126 domain-containing protein</fullName>
    </recommendedName>
</protein>
<organism evidence="3 4">
    <name type="scientific">Edaphosphingomonas laterariae</name>
    <dbReference type="NCBI Taxonomy" id="861865"/>
    <lineage>
        <taxon>Bacteria</taxon>
        <taxon>Pseudomonadati</taxon>
        <taxon>Pseudomonadota</taxon>
        <taxon>Alphaproteobacteria</taxon>
        <taxon>Sphingomonadales</taxon>
        <taxon>Rhizorhabdaceae</taxon>
        <taxon>Edaphosphingomonas</taxon>
    </lineage>
</organism>
<evidence type="ECO:0000259" key="2">
    <source>
        <dbReference type="Pfam" id="PF13548"/>
    </source>
</evidence>
<dbReference type="InterPro" id="IPR025196">
    <property type="entry name" value="DUF4126"/>
</dbReference>
<keyword evidence="1" id="KW-0472">Membrane</keyword>
<dbReference type="Pfam" id="PF13548">
    <property type="entry name" value="DUF4126"/>
    <property type="match status" value="1"/>
</dbReference>
<evidence type="ECO:0000256" key="1">
    <source>
        <dbReference type="SAM" id="Phobius"/>
    </source>
</evidence>
<keyword evidence="4" id="KW-1185">Reference proteome</keyword>
<feature type="domain" description="DUF4126" evidence="2">
    <location>
        <begin position="14"/>
        <end position="185"/>
    </location>
</feature>
<accession>A0A239BRQ8</accession>
<dbReference type="Proteomes" id="UP000198281">
    <property type="component" value="Unassembled WGS sequence"/>
</dbReference>
<proteinExistence type="predicted"/>
<evidence type="ECO:0000313" key="3">
    <source>
        <dbReference type="EMBL" id="SNS10359.1"/>
    </source>
</evidence>
<evidence type="ECO:0000313" key="4">
    <source>
        <dbReference type="Proteomes" id="UP000198281"/>
    </source>
</evidence>
<dbReference type="EMBL" id="FZOS01000001">
    <property type="protein sequence ID" value="SNS10359.1"/>
    <property type="molecule type" value="Genomic_DNA"/>
</dbReference>
<keyword evidence="1" id="KW-0812">Transmembrane</keyword>
<name>A0A239BRQ8_9SPHN</name>